<evidence type="ECO:0000313" key="2">
    <source>
        <dbReference type="Proteomes" id="UP000035481"/>
    </source>
</evidence>
<name>A0A0G9H846_9GAMM</name>
<proteinExistence type="predicted"/>
<evidence type="ECO:0000313" key="1">
    <source>
        <dbReference type="EMBL" id="KLD65424.1"/>
    </source>
</evidence>
<protein>
    <recommendedName>
        <fullName evidence="3">Tail fiber protein</fullName>
    </recommendedName>
</protein>
<dbReference type="STRING" id="1440762.Y882_02565"/>
<reference evidence="1 2" key="1">
    <citation type="journal article" date="2015" name="Antonie Van Leeuwenhoek">
        <title>A phylogenomic and molecular marker based taxonomic framework for the order Xanthomonadales: proposal to transfer the families Algiphilaceae and Solimonadaceae to the order Nevskiales ord. nov. and to create a new family within the order Xanthomonadales, the family Rhodanobacteraceae fam. nov., containing the genus Rhodanobacter and its closest relatives.</title>
        <authorList>
            <person name="Naushad S."/>
            <person name="Adeolu M."/>
            <person name="Wong S."/>
            <person name="Sohail M."/>
            <person name="Schellhorn H.E."/>
            <person name="Gupta R.S."/>
        </authorList>
    </citation>
    <scope>NUCLEOTIDE SEQUENCE [LARGE SCALE GENOMIC DNA]</scope>
    <source>
        <strain evidence="1 2">DSM 16301</strain>
    </source>
</reference>
<dbReference type="OrthoDB" id="9837713at2"/>
<gene>
    <name evidence="1" type="ORF">Y882_02565</name>
</gene>
<dbReference type="Proteomes" id="UP000035481">
    <property type="component" value="Unassembled WGS sequence"/>
</dbReference>
<accession>A0A0G9H846</accession>
<organism evidence="1 2">
    <name type="scientific">Dyella japonica DSM 16301</name>
    <dbReference type="NCBI Taxonomy" id="1440762"/>
    <lineage>
        <taxon>Bacteria</taxon>
        <taxon>Pseudomonadati</taxon>
        <taxon>Pseudomonadota</taxon>
        <taxon>Gammaproteobacteria</taxon>
        <taxon>Lysobacterales</taxon>
        <taxon>Rhodanobacteraceae</taxon>
        <taxon>Dyella</taxon>
    </lineage>
</organism>
<sequence>MTTASYTSTFAHAADADFRQWGSDFSAMLDQIGFPKTADSGQINWATVSRPTIAAAAGYEVRHFNDSLAATAPIVVKIEFGSSGAVANNPGVWMTIGRGSDGAGNITGVMFGRTQMVAAGTTILSTTTAYPTYGCAVEGCVWWLLKGGGVNMGPSKGFFGVSIMRSADDSGAPTAEGVVVAYSATASYAMFVASYGYATSYVQGNGQIQIPGGYYTCIPFNMTSTLAGSPAQYQAFRFNAPFPMVRVIPYCMVLCNGDATAAGVSFQATPSGVTPRTYLCIGQFFSGYDRPSFIWE</sequence>
<dbReference type="PATRIC" id="fig|1440762.4.peg.3294"/>
<dbReference type="AlphaFoldDB" id="A0A0G9H846"/>
<comment type="caution">
    <text evidence="1">The sequence shown here is derived from an EMBL/GenBank/DDBJ whole genome shotgun (WGS) entry which is preliminary data.</text>
</comment>
<evidence type="ECO:0008006" key="3">
    <source>
        <dbReference type="Google" id="ProtNLM"/>
    </source>
</evidence>
<dbReference type="RefSeq" id="WP_046970306.1">
    <property type="nucleotide sequence ID" value="NZ_JPLA01000006.1"/>
</dbReference>
<dbReference type="EMBL" id="JPLA01000006">
    <property type="protein sequence ID" value="KLD65424.1"/>
    <property type="molecule type" value="Genomic_DNA"/>
</dbReference>